<dbReference type="GO" id="GO:0004557">
    <property type="term" value="F:alpha-galactosidase activity"/>
    <property type="evidence" value="ECO:0007669"/>
    <property type="project" value="UniProtKB-EC"/>
</dbReference>
<keyword evidence="2" id="KW-1185">Reference proteome</keyword>
<dbReference type="InterPro" id="IPR017853">
    <property type="entry name" value="GH"/>
</dbReference>
<dbReference type="EMBL" id="JAPOHD010000009">
    <property type="protein sequence ID" value="MCY1719657.1"/>
    <property type="molecule type" value="Genomic_DNA"/>
</dbReference>
<keyword evidence="1" id="KW-0326">Glycosidase</keyword>
<dbReference type="AlphaFoldDB" id="A0A9X3F4F5"/>
<dbReference type="Proteomes" id="UP001145087">
    <property type="component" value="Unassembled WGS sequence"/>
</dbReference>
<proteinExistence type="predicted"/>
<name>A0A9X3F4F5_9BACT</name>
<evidence type="ECO:0000313" key="2">
    <source>
        <dbReference type="Proteomes" id="UP001145087"/>
    </source>
</evidence>
<sequence length="706" mass="79541">MNGKSLITNNRSDFSVTLWKAAPNKEPQGVVNLSETRIEQQNTEQNLTDALQIKKKENHFNSTVEWTDSITISGVHLSDVFDCVDYSLNSNNPGQNQLKISYSASQETQWQGLSVQIIYEIYDGFPVIRKWIKFRNNGTQWLKLGNLIIDDIEVDESYGNKTLLTPDSRGVASSIIAWSNPSASTGFIAASEVPSKLRSVSEKGALGYNPDFFEWVLGPSESFKSEAAFTYAFSDESYATISSAYTTLDRCVESDFKSFLKEKIFYNVEEKQNVAPVFCSWTNYNANINANNMRTAADIASRIGFKCFQLDAGWSDTGPGGGWAVSTINPNSCNFPDMKGTSNFIQSKGMKTGLWYSVFINENEKETNTDKPDLNSLPLIKRAGGLGLSFCYDESRKKYVNEIVYLNKNYQADYFKQDLSNICYGDIAQGHESRTLKESYLRGLRGLFETQDKIHRINPNVWLQLSHEIYWETPGPAADIAVLKHVDSYHAAPNEYWGAGNRKQQVNSSWDYDVDSLQQKLIQGAFRARNLMYAHRGLPLERIEIFGAVTTNFNGSLTPEIQDRQICSWLMGAPLSFSGDLSSLTEANISHYRNRFDILGRLENDYGIYSCFQFSGVPQPTDEDWHWWGKLNKNGNGIVVVMRGEGGDAARNINIPWVNPGQKYHLKTLFEGKDLGVYSGAKLQKGNIKLKLDPYSQEIIEIRASN</sequence>
<reference evidence="1" key="1">
    <citation type="submission" date="2022-11" db="EMBL/GenBank/DDBJ databases">
        <title>Marilongibacter aestuarii gen. nov., sp. nov., isolated from tidal flat sediment.</title>
        <authorList>
            <person name="Jiayan W."/>
        </authorList>
    </citation>
    <scope>NUCLEOTIDE SEQUENCE</scope>
    <source>
        <strain evidence="1">Z1-6</strain>
    </source>
</reference>
<evidence type="ECO:0000313" key="1">
    <source>
        <dbReference type="EMBL" id="MCY1719657.1"/>
    </source>
</evidence>
<dbReference type="EC" id="3.2.1.22" evidence="1"/>
<organism evidence="1 2">
    <name type="scientific">Draconibacterium aestuarii</name>
    <dbReference type="NCBI Taxonomy" id="2998507"/>
    <lineage>
        <taxon>Bacteria</taxon>
        <taxon>Pseudomonadati</taxon>
        <taxon>Bacteroidota</taxon>
        <taxon>Bacteroidia</taxon>
        <taxon>Marinilabiliales</taxon>
        <taxon>Prolixibacteraceae</taxon>
        <taxon>Draconibacterium</taxon>
    </lineage>
</organism>
<dbReference type="Gene3D" id="3.20.20.70">
    <property type="entry name" value="Aldolase class I"/>
    <property type="match status" value="1"/>
</dbReference>
<comment type="caution">
    <text evidence="1">The sequence shown here is derived from an EMBL/GenBank/DDBJ whole genome shotgun (WGS) entry which is preliminary data.</text>
</comment>
<accession>A0A9X3F4F5</accession>
<keyword evidence="1" id="KW-0378">Hydrolase</keyword>
<gene>
    <name evidence="1" type="ORF">OU798_04850</name>
</gene>
<protein>
    <submittedName>
        <fullName evidence="1">Alpha-galactosidase</fullName>
        <ecNumber evidence="1">3.2.1.22</ecNumber>
    </submittedName>
</protein>
<dbReference type="SUPFAM" id="SSF51445">
    <property type="entry name" value="(Trans)glycosidases"/>
    <property type="match status" value="1"/>
</dbReference>
<dbReference type="InterPro" id="IPR013785">
    <property type="entry name" value="Aldolase_TIM"/>
</dbReference>